<keyword evidence="3" id="KW-1185">Reference proteome</keyword>
<comment type="caution">
    <text evidence="2">The sequence shown here is derived from an EMBL/GenBank/DDBJ whole genome shotgun (WGS) entry which is preliminary data.</text>
</comment>
<dbReference type="Proteomes" id="UP000187455">
    <property type="component" value="Unassembled WGS sequence"/>
</dbReference>
<evidence type="ECO:0000256" key="1">
    <source>
        <dbReference type="SAM" id="SignalP"/>
    </source>
</evidence>
<feature type="non-terminal residue" evidence="2">
    <location>
        <position position="135"/>
    </location>
</feature>
<keyword evidence="1" id="KW-0732">Signal</keyword>
<protein>
    <submittedName>
        <fullName evidence="2">Uncharacterized protein</fullName>
    </submittedName>
</protein>
<proteinExistence type="predicted"/>
<dbReference type="AlphaFoldDB" id="A0A1R0GQT1"/>
<sequence length="135" mass="14942">MKVGSVFYLLCSHLALSVLSENTENDYDHNLSYSLEDMDIGSEWAENKPELNYYYGRSAAYMPRYYAERPAVRYVQAAPAYRPIVRAVGYGGYGRGCYSRGLVRYSPGCRSRCYYGAPAGAYGVAIGGGYYASPG</sequence>
<evidence type="ECO:0000313" key="3">
    <source>
        <dbReference type="Proteomes" id="UP000187455"/>
    </source>
</evidence>
<reference evidence="2 3" key="1">
    <citation type="journal article" date="2016" name="Mol. Biol. Evol.">
        <title>Genome-Wide Survey of Gut Fungi (Harpellales) Reveals the First Horizontally Transferred Ubiquitin Gene from a Mosquito Host.</title>
        <authorList>
            <person name="Wang Y."/>
            <person name="White M.M."/>
            <person name="Kvist S."/>
            <person name="Moncalvo J.M."/>
        </authorList>
    </citation>
    <scope>NUCLEOTIDE SEQUENCE [LARGE SCALE GENOMIC DNA]</scope>
    <source>
        <strain evidence="2 3">ALG-7-W6</strain>
    </source>
</reference>
<feature type="chain" id="PRO_5012367516" evidence="1">
    <location>
        <begin position="21"/>
        <end position="135"/>
    </location>
</feature>
<accession>A0A1R0GQT1</accession>
<dbReference type="EMBL" id="LSSL01004725">
    <property type="protein sequence ID" value="OLY79252.1"/>
    <property type="molecule type" value="Genomic_DNA"/>
</dbReference>
<evidence type="ECO:0000313" key="2">
    <source>
        <dbReference type="EMBL" id="OLY79252.1"/>
    </source>
</evidence>
<name>A0A1R0GQT1_9FUNG</name>
<gene>
    <name evidence="2" type="ORF">AYI68_g6681</name>
</gene>
<feature type="signal peptide" evidence="1">
    <location>
        <begin position="1"/>
        <end position="20"/>
    </location>
</feature>
<organism evidence="2 3">
    <name type="scientific">Smittium mucronatum</name>
    <dbReference type="NCBI Taxonomy" id="133383"/>
    <lineage>
        <taxon>Eukaryota</taxon>
        <taxon>Fungi</taxon>
        <taxon>Fungi incertae sedis</taxon>
        <taxon>Zoopagomycota</taxon>
        <taxon>Kickxellomycotina</taxon>
        <taxon>Harpellomycetes</taxon>
        <taxon>Harpellales</taxon>
        <taxon>Legeriomycetaceae</taxon>
        <taxon>Smittium</taxon>
    </lineage>
</organism>